<dbReference type="SUPFAM" id="SSF56784">
    <property type="entry name" value="HAD-like"/>
    <property type="match status" value="1"/>
</dbReference>
<dbReference type="RefSeq" id="WP_010406473.1">
    <property type="nucleotide sequence ID" value="NZ_JAWXXV010000001.1"/>
</dbReference>
<sequence length="205" mass="22386">MGLGTRAVIFDVGNVLFHWDRHAIYERLIEDDQALRAFVDDVVSLDWHAQHDLGVSFAETSAELRARFPQHAALIDLYGPRFNDSLQREVPGVVAILESLDAAGVPLFAITNFHDDFFAAFRASRPDVFGRFRDIVVSGEEKLIKPDPAIYTLALDRFGVAAEDAVFIDDSAANIDAANALGITGLLFTDAATLRADLAKLGLSA</sequence>
<name>A0ABU4PS88_9SPHN</name>
<dbReference type="PANTHER" id="PTHR43611:SF3">
    <property type="entry name" value="FLAVIN MONONUCLEOTIDE HYDROLASE 1, CHLOROPLATIC"/>
    <property type="match status" value="1"/>
</dbReference>
<dbReference type="Gene3D" id="3.40.50.1000">
    <property type="entry name" value="HAD superfamily/HAD-like"/>
    <property type="match status" value="1"/>
</dbReference>
<dbReference type="Proteomes" id="UP001279660">
    <property type="component" value="Unassembled WGS sequence"/>
</dbReference>
<dbReference type="SFLD" id="SFLDG01129">
    <property type="entry name" value="C1.5:_HAD__Beta-PGM__Phosphata"/>
    <property type="match status" value="1"/>
</dbReference>
<dbReference type="Pfam" id="PF00702">
    <property type="entry name" value="Hydrolase"/>
    <property type="match status" value="1"/>
</dbReference>
<dbReference type="CDD" id="cd02603">
    <property type="entry name" value="HAD_sEH-N_like"/>
    <property type="match status" value="1"/>
</dbReference>
<dbReference type="PANTHER" id="PTHR43611">
    <property type="entry name" value="ALPHA-D-GLUCOSE 1-PHOSPHATE PHOSPHATASE"/>
    <property type="match status" value="1"/>
</dbReference>
<dbReference type="NCBIfam" id="TIGR01509">
    <property type="entry name" value="HAD-SF-IA-v3"/>
    <property type="match status" value="1"/>
</dbReference>
<reference evidence="1 2" key="1">
    <citation type="submission" date="2023-11" db="EMBL/GenBank/DDBJ databases">
        <title>MicrobeMod: A computational toolkit for identifying prokaryotic methylation and restriction-modification with nanopore sequencing.</title>
        <authorList>
            <person name="Crits-Christoph A."/>
            <person name="Kang S.C."/>
            <person name="Lee H."/>
            <person name="Ostrov N."/>
        </authorList>
    </citation>
    <scope>NUCLEOTIDE SEQUENCE [LARGE SCALE GENOMIC DNA]</scope>
    <source>
        <strain evidence="1 2">ATCC 14820</strain>
    </source>
</reference>
<dbReference type="InterPro" id="IPR006439">
    <property type="entry name" value="HAD-SF_hydro_IA"/>
</dbReference>
<accession>A0ABU4PS88</accession>
<keyword evidence="2" id="KW-1185">Reference proteome</keyword>
<organism evidence="1 2">
    <name type="scientific">Sphingomonas echinoides</name>
    <dbReference type="NCBI Taxonomy" id="59803"/>
    <lineage>
        <taxon>Bacteria</taxon>
        <taxon>Pseudomonadati</taxon>
        <taxon>Pseudomonadota</taxon>
        <taxon>Alphaproteobacteria</taxon>
        <taxon>Sphingomonadales</taxon>
        <taxon>Sphingomonadaceae</taxon>
        <taxon>Sphingomonas</taxon>
    </lineage>
</organism>
<dbReference type="PRINTS" id="PR00413">
    <property type="entry name" value="HADHALOGNASE"/>
</dbReference>
<comment type="caution">
    <text evidence="1">The sequence shown here is derived from an EMBL/GenBank/DDBJ whole genome shotgun (WGS) entry which is preliminary data.</text>
</comment>
<evidence type="ECO:0000313" key="1">
    <source>
        <dbReference type="EMBL" id="MDX5986274.1"/>
    </source>
</evidence>
<gene>
    <name evidence="1" type="ORF">SIL82_18605</name>
</gene>
<protein>
    <submittedName>
        <fullName evidence="1">HAD family phosphatase</fullName>
    </submittedName>
</protein>
<proteinExistence type="predicted"/>
<evidence type="ECO:0000313" key="2">
    <source>
        <dbReference type="Proteomes" id="UP001279660"/>
    </source>
</evidence>
<dbReference type="InterPro" id="IPR023214">
    <property type="entry name" value="HAD_sf"/>
</dbReference>
<dbReference type="EMBL" id="JAWXXV010000001">
    <property type="protein sequence ID" value="MDX5986274.1"/>
    <property type="molecule type" value="Genomic_DNA"/>
</dbReference>
<dbReference type="SFLD" id="SFLDS00003">
    <property type="entry name" value="Haloacid_Dehalogenase"/>
    <property type="match status" value="1"/>
</dbReference>
<dbReference type="InterPro" id="IPR036412">
    <property type="entry name" value="HAD-like_sf"/>
</dbReference>